<dbReference type="InterPro" id="IPR003107">
    <property type="entry name" value="HAT"/>
</dbReference>
<dbReference type="SMART" id="SM00386">
    <property type="entry name" value="HAT"/>
    <property type="match status" value="3"/>
</dbReference>
<dbReference type="Gene3D" id="3.30.70.330">
    <property type="match status" value="4"/>
</dbReference>
<dbReference type="Pfam" id="PF00076">
    <property type="entry name" value="RRM_1"/>
    <property type="match status" value="3"/>
</dbReference>
<feature type="domain" description="RRM" evidence="11">
    <location>
        <begin position="1095"/>
        <end position="1171"/>
    </location>
</feature>
<evidence type="ECO:0000256" key="1">
    <source>
        <dbReference type="ARBA" id="ARBA00004123"/>
    </source>
</evidence>
<dbReference type="GO" id="GO:0008380">
    <property type="term" value="P:RNA splicing"/>
    <property type="evidence" value="ECO:0007669"/>
    <property type="project" value="UniProtKB-KW"/>
</dbReference>
<dbReference type="Gene3D" id="1.25.40.10">
    <property type="entry name" value="Tetratricopeptide repeat domain"/>
    <property type="match status" value="2"/>
</dbReference>
<dbReference type="Pfam" id="PF16842">
    <property type="entry name" value="RRM_occluded"/>
    <property type="match status" value="1"/>
</dbReference>
<keyword evidence="6" id="KW-0539">Nucleus</keyword>
<name>A0A3M6WTE1_HORWE</name>
<dbReference type="OrthoDB" id="360390at2759"/>
<evidence type="ECO:0000256" key="6">
    <source>
        <dbReference type="ARBA" id="ARBA00023242"/>
    </source>
</evidence>
<proteinExistence type="predicted"/>
<evidence type="ECO:0000256" key="8">
    <source>
        <dbReference type="ARBA" id="ARBA00093627"/>
    </source>
</evidence>
<dbReference type="SMART" id="SM00360">
    <property type="entry name" value="RRM"/>
    <property type="match status" value="4"/>
</dbReference>
<comment type="function">
    <text evidence="7">Functions as a recycling factor of the spliceosome, a machinery that forms on each precursor-messenger RNA (pre-mRNA) and catalyzes the removal of introns. Chaperones the re-annealing of U4 and U6 snRNAs (small nuclear RNAs) released from previous rounds of splicing, an initial step in reforming the U4/U6-U5 tri-snRNP (small nuclear ribonucleoprotein) that can reassemble into another spliceosome complex; this step involves binding U6 and facilitating the unwinding of the U6 internal stem loop, followed by base-pairing of U6 to U4.</text>
</comment>
<feature type="region of interest" description="Disordered" evidence="10">
    <location>
        <begin position="1"/>
        <end position="170"/>
    </location>
</feature>
<feature type="domain" description="RRM" evidence="11">
    <location>
        <begin position="1003"/>
        <end position="1081"/>
    </location>
</feature>
<dbReference type="PANTHER" id="PTHR24012">
    <property type="entry name" value="RNA BINDING PROTEIN"/>
    <property type="match status" value="1"/>
</dbReference>
<dbReference type="Proteomes" id="UP000281245">
    <property type="component" value="Unassembled WGS sequence"/>
</dbReference>
<feature type="compositionally biased region" description="Low complexity" evidence="10">
    <location>
        <begin position="66"/>
        <end position="76"/>
    </location>
</feature>
<reference evidence="12 13" key="1">
    <citation type="journal article" date="2018" name="BMC Genomics">
        <title>Genomic evidence for intraspecific hybridization in a clonal and extremely halotolerant yeast.</title>
        <authorList>
            <person name="Gostincar C."/>
            <person name="Stajich J.E."/>
            <person name="Zupancic J."/>
            <person name="Zalar P."/>
            <person name="Gunde-Cimerman N."/>
        </authorList>
    </citation>
    <scope>NUCLEOTIDE SEQUENCE [LARGE SCALE GENOMIC DNA]</scope>
    <source>
        <strain evidence="12 13">EXF-6656</strain>
    </source>
</reference>
<protein>
    <recommendedName>
        <fullName evidence="8">U4/U6 snRNA-associated-splicing factor PRP24</fullName>
    </recommendedName>
</protein>
<dbReference type="EMBL" id="QWIJ01000477">
    <property type="protein sequence ID" value="RMX81894.1"/>
    <property type="molecule type" value="Genomic_DNA"/>
</dbReference>
<keyword evidence="4 9" id="KW-0694">RNA-binding</keyword>
<dbReference type="InterPro" id="IPR035979">
    <property type="entry name" value="RBD_domain_sf"/>
</dbReference>
<evidence type="ECO:0000313" key="12">
    <source>
        <dbReference type="EMBL" id="RMX81894.1"/>
    </source>
</evidence>
<evidence type="ECO:0000313" key="13">
    <source>
        <dbReference type="Proteomes" id="UP000281245"/>
    </source>
</evidence>
<keyword evidence="2" id="KW-0507">mRNA processing</keyword>
<dbReference type="VEuPathDB" id="FungiDB:BTJ68_03847"/>
<dbReference type="FunFam" id="3.30.70.330:FF:000365">
    <property type="entry name" value="U4/U6 snRNA-associated-splicing factor PRP24"/>
    <property type="match status" value="1"/>
</dbReference>
<dbReference type="SUPFAM" id="SSF54928">
    <property type="entry name" value="RNA-binding domain, RBD"/>
    <property type="match status" value="2"/>
</dbReference>
<dbReference type="InterPro" id="IPR011990">
    <property type="entry name" value="TPR-like_helical_dom_sf"/>
</dbReference>
<feature type="region of interest" description="Disordered" evidence="10">
    <location>
        <begin position="870"/>
        <end position="929"/>
    </location>
</feature>
<accession>A0A3M6WTE1</accession>
<keyword evidence="5" id="KW-0508">mRNA splicing</keyword>
<feature type="compositionally biased region" description="Polar residues" evidence="10">
    <location>
        <begin position="1346"/>
        <end position="1363"/>
    </location>
</feature>
<dbReference type="InterPro" id="IPR000504">
    <property type="entry name" value="RRM_dom"/>
</dbReference>
<comment type="caution">
    <text evidence="12">The sequence shown here is derived from an EMBL/GenBank/DDBJ whole genome shotgun (WGS) entry which is preliminary data.</text>
</comment>
<feature type="compositionally biased region" description="Polar residues" evidence="10">
    <location>
        <begin position="25"/>
        <end position="34"/>
    </location>
</feature>
<evidence type="ECO:0000256" key="10">
    <source>
        <dbReference type="SAM" id="MobiDB-lite"/>
    </source>
</evidence>
<gene>
    <name evidence="12" type="ORF">D0869_06467</name>
</gene>
<keyword evidence="3" id="KW-0677">Repeat</keyword>
<sequence length="1388" mass="152888">MRVKNMNINALLSPENSPAPEGNAPPTSNGTNSPKKGAGSRRPAGGKRTSSGLSQEVKRSPDRVTSSHTIPSSDSSNGTLAGGVHRTFPLNSSAESAPGFRPLQQAAPPTSLPTMPLSSQNAMYGSSAQSYSQQLPDHRANVAHRPSSTPHMETLAGESSEARLPSGATHASAYTTSNADLALMQHTSAQRTASIESIPPANAARASAQLYQSRDQAPPMPRTGSGGSIKDLLMAGPAQTPPPRAFPASSALTEAESQTINELLNYLNEHSYAYDSHVQLIGLLHKGLISHTYPPTGAADISPRDPHSYAQLNELRQSRNAMDSRFAVGEALWVEWLADETLLARTAEERISVTELYQKAVGDEPASVKLWQLYADWVESNYRACNDLEGSDASAWSAEDKEMCRELFTFDMLVNVLEQGIAATQWRIDESHLLWSRWMTLLIEALPPQPSQMEIERIRNAFFERLQTPHTTSRQTQQDLLWPFINKFYPQDWEVVMDHGNEIAEPSRKQVALREEHELSVLRAIEAGDREATFNALSNYISYEKKHKNRGVFTYELSCGLYERALLLFPTSTDWWLDYIDVVLSATGSNTSTSVLPLIERATRHCPWSGELWAKRILRSDVEGRPHDDIEQTKHMATNSGLMDVGGMEELLKVLQQWCSYLRREAFGPTASEDDADIAEVGIRSALENIEKEGQNVYGKEFKGDPLYRLETILIKFLSQARRLNDAREIWHRLSSRHAHEAAFWEKYHNWELYLWGYERMSEKHRIETKENAPHLASAVVRQALSQNVAHLDWPEKVGELFLNHFQLHESSNELQAALIEAREFSKRVAVRRAKEAEVAAAQAAEAAAERGQQDLAYAAETEAEAAGVAVPGAGGKRKADESSLLSSGGAMSKKAKTGEYPAAAAGPNEPSSSATAQIKRDREHNTVTVRNLPNNVEELEVKKFFRDIGQPASINIVQDKGSDTASATVEFELQEDVPAAKTRNGREIRPGYEVRIQSGSQNTLYVANYPPEYDEQAIRKLFDSYGEVISVRFPSLKFNNRRRFCYVQFLTEDMARQAEETMDSKTLDGQHKLIAKISNPEAKKQRSGAQAEGREIFVKNLERDATDQEVKEYFSQYGTVVSINLLKLVNNKKTGTGFVVFASADEANKALATDGKPFHDRILHVEISAAKAEGRTAPLDRARKTDVIVKQSTPDASLEIGTTNGRRGSDVSMHSASMEQQEAFRTARERKIAIMKLPDTVNDARIRAVMESYGPIVKLQLRRQEEGAIVEFQTVKDAFNVRQGVDVSSLGPEARTGDVADLLGKKKGGAGSGGGMRPAPVSRPGQGRGGRRGGLGFKRGGFGGTSRSENTESVGANTSAGGRSNADFRAMFEAGRTAEGKPSSGDD</sequence>
<dbReference type="GO" id="GO:0003723">
    <property type="term" value="F:RNA binding"/>
    <property type="evidence" value="ECO:0007669"/>
    <property type="project" value="UniProtKB-UniRule"/>
</dbReference>
<evidence type="ECO:0000256" key="3">
    <source>
        <dbReference type="ARBA" id="ARBA00022737"/>
    </source>
</evidence>
<feature type="domain" description="RRM" evidence="11">
    <location>
        <begin position="926"/>
        <end position="1002"/>
    </location>
</feature>
<feature type="compositionally biased region" description="Gly residues" evidence="10">
    <location>
        <begin position="1327"/>
        <end position="1345"/>
    </location>
</feature>
<dbReference type="InterPro" id="IPR031766">
    <property type="entry name" value="RRM_occluded"/>
</dbReference>
<feature type="compositionally biased region" description="Polar residues" evidence="10">
    <location>
        <begin position="1"/>
        <end position="16"/>
    </location>
</feature>
<evidence type="ECO:0000259" key="11">
    <source>
        <dbReference type="PROSITE" id="PS50102"/>
    </source>
</evidence>
<evidence type="ECO:0000256" key="9">
    <source>
        <dbReference type="PROSITE-ProRule" id="PRU00176"/>
    </source>
</evidence>
<comment type="subcellular location">
    <subcellularLocation>
        <location evidence="1">Nucleus</location>
    </subcellularLocation>
</comment>
<evidence type="ECO:0000256" key="4">
    <source>
        <dbReference type="ARBA" id="ARBA00022884"/>
    </source>
</evidence>
<dbReference type="PROSITE" id="PS50102">
    <property type="entry name" value="RRM"/>
    <property type="match status" value="3"/>
</dbReference>
<feature type="region of interest" description="Disordered" evidence="10">
    <location>
        <begin position="1304"/>
        <end position="1388"/>
    </location>
</feature>
<dbReference type="CDD" id="cd00590">
    <property type="entry name" value="RRM_SF"/>
    <property type="match status" value="1"/>
</dbReference>
<evidence type="ECO:0000256" key="2">
    <source>
        <dbReference type="ARBA" id="ARBA00022664"/>
    </source>
</evidence>
<evidence type="ECO:0000256" key="7">
    <source>
        <dbReference type="ARBA" id="ARBA00093374"/>
    </source>
</evidence>
<evidence type="ECO:0000256" key="5">
    <source>
        <dbReference type="ARBA" id="ARBA00023187"/>
    </source>
</evidence>
<organism evidence="12 13">
    <name type="scientific">Hortaea werneckii</name>
    <name type="common">Black yeast</name>
    <name type="synonym">Cladosporium werneckii</name>
    <dbReference type="NCBI Taxonomy" id="91943"/>
    <lineage>
        <taxon>Eukaryota</taxon>
        <taxon>Fungi</taxon>
        <taxon>Dikarya</taxon>
        <taxon>Ascomycota</taxon>
        <taxon>Pezizomycotina</taxon>
        <taxon>Dothideomycetes</taxon>
        <taxon>Dothideomycetidae</taxon>
        <taxon>Mycosphaerellales</taxon>
        <taxon>Teratosphaeriaceae</taxon>
        <taxon>Hortaea</taxon>
    </lineage>
</organism>
<feature type="compositionally biased region" description="Low complexity" evidence="10">
    <location>
        <begin position="108"/>
        <end position="119"/>
    </location>
</feature>
<feature type="compositionally biased region" description="Polar residues" evidence="10">
    <location>
        <begin position="120"/>
        <end position="135"/>
    </location>
</feature>
<dbReference type="SUPFAM" id="SSF48452">
    <property type="entry name" value="TPR-like"/>
    <property type="match status" value="1"/>
</dbReference>
<dbReference type="GO" id="GO:0006397">
    <property type="term" value="P:mRNA processing"/>
    <property type="evidence" value="ECO:0007669"/>
    <property type="project" value="UniProtKB-KW"/>
</dbReference>
<dbReference type="InterPro" id="IPR012677">
    <property type="entry name" value="Nucleotide-bd_a/b_plait_sf"/>
</dbReference>
<dbReference type="GO" id="GO:0005688">
    <property type="term" value="C:U6 snRNP"/>
    <property type="evidence" value="ECO:0007669"/>
    <property type="project" value="UniProtKB-ARBA"/>
</dbReference>